<gene>
    <name evidence="1" type="ORF">MM213_20450</name>
</gene>
<evidence type="ECO:0000313" key="2">
    <source>
        <dbReference type="Proteomes" id="UP001165430"/>
    </source>
</evidence>
<accession>A0ABS9VJ62</accession>
<reference evidence="1" key="1">
    <citation type="submission" date="2022-03" db="EMBL/GenBank/DDBJ databases">
        <title>De novo assembled genomes of Belliella spp. (Cyclobacteriaceae) strains.</title>
        <authorList>
            <person name="Szabo A."/>
            <person name="Korponai K."/>
            <person name="Felfoldi T."/>
        </authorList>
    </citation>
    <scope>NUCLEOTIDE SEQUENCE</scope>
    <source>
        <strain evidence="1">DSM 111903</strain>
    </source>
</reference>
<protein>
    <submittedName>
        <fullName evidence="1">Uncharacterized protein</fullName>
    </submittedName>
</protein>
<dbReference type="RefSeq" id="WP_241414742.1">
    <property type="nucleotide sequence ID" value="NZ_JAKZGO010000045.1"/>
</dbReference>
<name>A0ABS9VJ62_9BACT</name>
<feature type="non-terminal residue" evidence="1">
    <location>
        <position position="65"/>
    </location>
</feature>
<comment type="caution">
    <text evidence="1">The sequence shown here is derived from an EMBL/GenBank/DDBJ whole genome shotgun (WGS) entry which is preliminary data.</text>
</comment>
<organism evidence="1 2">
    <name type="scientific">Belliella alkalica</name>
    <dbReference type="NCBI Taxonomy" id="1730871"/>
    <lineage>
        <taxon>Bacteria</taxon>
        <taxon>Pseudomonadati</taxon>
        <taxon>Bacteroidota</taxon>
        <taxon>Cytophagia</taxon>
        <taxon>Cytophagales</taxon>
        <taxon>Cyclobacteriaceae</taxon>
        <taxon>Belliella</taxon>
    </lineage>
</organism>
<keyword evidence="2" id="KW-1185">Reference proteome</keyword>
<evidence type="ECO:0000313" key="1">
    <source>
        <dbReference type="EMBL" id="MCH7415883.1"/>
    </source>
</evidence>
<dbReference type="EMBL" id="JAKZGO010000045">
    <property type="protein sequence ID" value="MCH7415883.1"/>
    <property type="molecule type" value="Genomic_DNA"/>
</dbReference>
<dbReference type="Proteomes" id="UP001165430">
    <property type="component" value="Unassembled WGS sequence"/>
</dbReference>
<sequence>MFVLVFAGCVQEEDVVKQPQQKLSQKELLAKAKDYYDLNSTFGKPESKTGRVSNYGDYFPVWEKC</sequence>
<proteinExistence type="predicted"/>